<organism evidence="22 23">
    <name type="scientific">Triplophysa tibetana</name>
    <dbReference type="NCBI Taxonomy" id="1572043"/>
    <lineage>
        <taxon>Eukaryota</taxon>
        <taxon>Metazoa</taxon>
        <taxon>Chordata</taxon>
        <taxon>Craniata</taxon>
        <taxon>Vertebrata</taxon>
        <taxon>Euteleostomi</taxon>
        <taxon>Actinopterygii</taxon>
        <taxon>Neopterygii</taxon>
        <taxon>Teleostei</taxon>
        <taxon>Ostariophysi</taxon>
        <taxon>Cypriniformes</taxon>
        <taxon>Nemacheilidae</taxon>
        <taxon>Triplophysa</taxon>
    </lineage>
</organism>
<dbReference type="Pfam" id="PF01825">
    <property type="entry name" value="GPS"/>
    <property type="match status" value="1"/>
</dbReference>
<name>A0A5A9N625_9TELE</name>
<keyword evidence="8" id="KW-0297">G-protein coupled receptor</keyword>
<sequence length="649" mass="72459">MSYFVVYLTTESPGALAADLLSQTKDVSSLNSTQVNNLVNQLESLLSAPNISLDVGRAMLSVINNLLNCSTNTLASSSNRLIKVVDILALKLVIRDQTENIAFESLALTITKADGTNFKTTSFSITDPLNPQVTKGFQRDTRALSSSPLGQITLPASLTEKLSTEEQKMASRIQFTFFQKSTFFQDEGNEQILNSYILGSSVANLSIKNLKENVEFTLRNLLPVGNFVASCVFWDFETNGGSGGWSSDGCFVKDSSTENETVCSCNHLTSFAVLLDISRQGITDRVQATILTFITYIGCGISAIFIAVTLLTYLGFEKIRRDIPSKILIHLCFALLFLNLVFLVDSWLALFPNATGLCISTGFFLHYFLLVSFTWMGLEALHMYLAIVRVFNSYMTRYMLKFSLVGWGLPLVVVIVVIAINKDNYGIVQYGRYLDGTTDDFCWVKNDMVFYVTVVAYFAVIFVWNMSMFGVVMAHLIRIKRQNPHNNLYRSGLQELRSIAGLTFLLGLTWGFGFFAWGPVNLAFTYLFAILNSLQGFFIFVFHCALKENVRKHWRMYLCCGRFRLAENSDWSRTVTRNNHTKKSSILTAVSSDSEHHSATPSSVCSDELVPSNSLGSPMDDSFIPFGELNGDVIHNDMSSQLRSRLRPA</sequence>
<feature type="transmembrane region" description="Helical" evidence="18">
    <location>
        <begin position="498"/>
        <end position="517"/>
    </location>
</feature>
<dbReference type="GO" id="GO:0007166">
    <property type="term" value="P:cell surface receptor signaling pathway"/>
    <property type="evidence" value="ECO:0007669"/>
    <property type="project" value="InterPro"/>
</dbReference>
<dbReference type="PROSITE" id="PS50221">
    <property type="entry name" value="GAIN_B"/>
    <property type="match status" value="1"/>
</dbReference>
<keyword evidence="23" id="KW-1185">Reference proteome</keyword>
<evidence type="ECO:0000256" key="7">
    <source>
        <dbReference type="ARBA" id="ARBA00022989"/>
    </source>
</evidence>
<dbReference type="PANTHER" id="PTHR12011:SF264">
    <property type="entry name" value="ADHESION G-PROTEIN COUPLED RECEPTOR G2"/>
    <property type="match status" value="1"/>
</dbReference>
<dbReference type="Gene3D" id="1.20.1070.10">
    <property type="entry name" value="Rhodopsin 7-helix transmembrane proteins"/>
    <property type="match status" value="1"/>
</dbReference>
<dbReference type="InterPro" id="IPR057244">
    <property type="entry name" value="GAIN_B"/>
</dbReference>
<comment type="subcellular location">
    <subcellularLocation>
        <location evidence="1">Apical cell membrane</location>
        <topology evidence="1">Multi-pass membrane protein</topology>
    </subcellularLocation>
</comment>
<evidence type="ECO:0000256" key="18">
    <source>
        <dbReference type="SAM" id="Phobius"/>
    </source>
</evidence>
<evidence type="ECO:0000256" key="11">
    <source>
        <dbReference type="ARBA" id="ARBA00023170"/>
    </source>
</evidence>
<evidence type="ECO:0000256" key="15">
    <source>
        <dbReference type="ARBA" id="ARBA00083924"/>
    </source>
</evidence>
<evidence type="ECO:0000313" key="23">
    <source>
        <dbReference type="Proteomes" id="UP000324632"/>
    </source>
</evidence>
<dbReference type="PROSITE" id="PS00650">
    <property type="entry name" value="G_PROTEIN_RECEP_F2_2"/>
    <property type="match status" value="1"/>
</dbReference>
<dbReference type="InterPro" id="IPR000203">
    <property type="entry name" value="GPS"/>
</dbReference>
<dbReference type="Proteomes" id="UP000324632">
    <property type="component" value="Chromosome 22"/>
</dbReference>
<comment type="subunit">
    <text evidence="16">Heterodimer of 2 chains generated by proteolytic processing; the large extracellular N-terminal fragment and the membrane-bound C-terminal fragment predominantly remain associated and non-covalently linked. Interacts with CFTR.</text>
</comment>
<evidence type="ECO:0000256" key="2">
    <source>
        <dbReference type="ARBA" id="ARBA00007343"/>
    </source>
</evidence>
<keyword evidence="9 18" id="KW-0472">Membrane</keyword>
<evidence type="ECO:0000256" key="12">
    <source>
        <dbReference type="ARBA" id="ARBA00023180"/>
    </source>
</evidence>
<evidence type="ECO:0000256" key="6">
    <source>
        <dbReference type="ARBA" id="ARBA00022729"/>
    </source>
</evidence>
<evidence type="ECO:0000256" key="1">
    <source>
        <dbReference type="ARBA" id="ARBA00004424"/>
    </source>
</evidence>
<feature type="domain" description="GAIN-B" evidence="19">
    <location>
        <begin position="119"/>
        <end position="281"/>
    </location>
</feature>
<evidence type="ECO:0000256" key="9">
    <source>
        <dbReference type="ARBA" id="ARBA00023136"/>
    </source>
</evidence>
<dbReference type="SUPFAM" id="SSF81321">
    <property type="entry name" value="Family A G protein-coupled receptor-like"/>
    <property type="match status" value="1"/>
</dbReference>
<dbReference type="PROSITE" id="PS50261">
    <property type="entry name" value="G_PROTEIN_RECEP_F2_4"/>
    <property type="match status" value="1"/>
</dbReference>
<feature type="region of interest" description="Disordered" evidence="17">
    <location>
        <begin position="589"/>
        <end position="608"/>
    </location>
</feature>
<keyword evidence="10" id="KW-1015">Disulfide bond</keyword>
<gene>
    <name evidence="21" type="ORF">E1301_Tti001073</name>
    <name evidence="22" type="ORF">E1301_Tti023560</name>
</gene>
<evidence type="ECO:0000259" key="20">
    <source>
        <dbReference type="PROSITE" id="PS50261"/>
    </source>
</evidence>
<reference evidence="22 23" key="1">
    <citation type="journal article" date="2019" name="Mol. Ecol. Resour.">
        <title>Chromosome-level genome assembly of Triplophysa tibetana, a fish adapted to the harsh high-altitude environment of the Tibetan Plateau.</title>
        <authorList>
            <person name="Yang X."/>
            <person name="Liu H."/>
            <person name="Ma Z."/>
            <person name="Zou Y."/>
            <person name="Zou M."/>
            <person name="Mao Y."/>
            <person name="Li X."/>
            <person name="Wang H."/>
            <person name="Chen T."/>
            <person name="Wang W."/>
            <person name="Yang R."/>
        </authorList>
    </citation>
    <scope>NUCLEOTIDE SEQUENCE [LARGE SCALE GENOMIC DNA]</scope>
    <source>
        <strain evidence="22">TTIB1903HZAU</strain>
        <tissue evidence="22">Muscle</tissue>
    </source>
</reference>
<comment type="caution">
    <text evidence="22">The sequence shown here is derived from an EMBL/GenBank/DDBJ whole genome shotgun (WGS) entry which is preliminary data.</text>
</comment>
<comment type="similarity">
    <text evidence="2">Belongs to the G-protein coupled receptor 2 family. Adhesion G-protein coupled receptor (ADGR) subfamily.</text>
</comment>
<keyword evidence="7 18" id="KW-1133">Transmembrane helix</keyword>
<keyword evidence="13" id="KW-0807">Transducer</keyword>
<keyword evidence="5 18" id="KW-0812">Transmembrane</keyword>
<dbReference type="InterPro" id="IPR000832">
    <property type="entry name" value="GPCR_2_secretin-like"/>
</dbReference>
<dbReference type="InterPro" id="IPR046338">
    <property type="entry name" value="GAIN_dom_sf"/>
</dbReference>
<proteinExistence type="inferred from homology"/>
<evidence type="ECO:0000313" key="21">
    <source>
        <dbReference type="EMBL" id="KAA0704612.1"/>
    </source>
</evidence>
<dbReference type="GO" id="GO:0007189">
    <property type="term" value="P:adenylate cyclase-activating G protein-coupled receptor signaling pathway"/>
    <property type="evidence" value="ECO:0007669"/>
    <property type="project" value="TreeGrafter"/>
</dbReference>
<dbReference type="Gene3D" id="2.60.220.50">
    <property type="match status" value="1"/>
</dbReference>
<feature type="transmembrane region" description="Helical" evidence="18">
    <location>
        <begin position="363"/>
        <end position="386"/>
    </location>
</feature>
<dbReference type="GO" id="GO:0004930">
    <property type="term" value="F:G protein-coupled receptor activity"/>
    <property type="evidence" value="ECO:0007669"/>
    <property type="project" value="UniProtKB-KW"/>
</dbReference>
<feature type="compositionally biased region" description="Polar residues" evidence="17">
    <location>
        <begin position="599"/>
        <end position="608"/>
    </location>
</feature>
<dbReference type="FunFam" id="1.20.1070.10:FF:000043">
    <property type="entry name" value="adhesion G-protein coupled receptor G2 isoform X1"/>
    <property type="match status" value="1"/>
</dbReference>
<dbReference type="GO" id="GO:0016324">
    <property type="term" value="C:apical plasma membrane"/>
    <property type="evidence" value="ECO:0007669"/>
    <property type="project" value="UniProtKB-SubCell"/>
</dbReference>
<accession>A0A5A9N625</accession>
<keyword evidence="11 22" id="KW-0675">Receptor</keyword>
<dbReference type="InterPro" id="IPR058857">
    <property type="entry name" value="GAIN_ADGRG2/6"/>
</dbReference>
<dbReference type="Pfam" id="PF26574">
    <property type="entry name" value="GAIN_ADGRG2"/>
    <property type="match status" value="1"/>
</dbReference>
<evidence type="ECO:0000256" key="10">
    <source>
        <dbReference type="ARBA" id="ARBA00023157"/>
    </source>
</evidence>
<feature type="transmembrane region" description="Helical" evidence="18">
    <location>
        <begin position="523"/>
        <end position="546"/>
    </location>
</feature>
<protein>
    <recommendedName>
        <fullName evidence="14">Adhesion G-protein coupled receptor G2</fullName>
    </recommendedName>
    <alternativeName>
        <fullName evidence="15">G-protein coupled receptor 64</fullName>
    </alternativeName>
</protein>
<feature type="transmembrane region" description="Helical" evidence="18">
    <location>
        <begin position="293"/>
        <end position="316"/>
    </location>
</feature>
<dbReference type="PRINTS" id="PR00249">
    <property type="entry name" value="GPCRSECRETIN"/>
</dbReference>
<keyword evidence="6" id="KW-0732">Signal</keyword>
<evidence type="ECO:0000256" key="3">
    <source>
        <dbReference type="ARBA" id="ARBA00022475"/>
    </source>
</evidence>
<dbReference type="FunFam" id="2.60.220.50:FF:000003">
    <property type="entry name" value="adhesion G-protein coupled receptor G2 isoform X2"/>
    <property type="match status" value="1"/>
</dbReference>
<evidence type="ECO:0000256" key="17">
    <source>
        <dbReference type="SAM" id="MobiDB-lite"/>
    </source>
</evidence>
<feature type="transmembrane region" description="Helical" evidence="18">
    <location>
        <begin position="398"/>
        <end position="420"/>
    </location>
</feature>
<dbReference type="AlphaFoldDB" id="A0A5A9N625"/>
<evidence type="ECO:0000256" key="13">
    <source>
        <dbReference type="ARBA" id="ARBA00023224"/>
    </source>
</evidence>
<evidence type="ECO:0000256" key="5">
    <source>
        <dbReference type="ARBA" id="ARBA00022692"/>
    </source>
</evidence>
<dbReference type="InterPro" id="IPR017981">
    <property type="entry name" value="GPCR_2-like_7TM"/>
</dbReference>
<feature type="domain" description="G-protein coupled receptors family 2 profile 2" evidence="20">
    <location>
        <begin position="291"/>
        <end position="547"/>
    </location>
</feature>
<evidence type="ECO:0000313" key="22">
    <source>
        <dbReference type="EMBL" id="KAA0705160.1"/>
    </source>
</evidence>
<dbReference type="PANTHER" id="PTHR12011">
    <property type="entry name" value="ADHESION G-PROTEIN COUPLED RECEPTOR"/>
    <property type="match status" value="1"/>
</dbReference>
<keyword evidence="4" id="KW-0597">Phosphoprotein</keyword>
<keyword evidence="12" id="KW-0325">Glycoprotein</keyword>
<feature type="transmembrane region" description="Helical" evidence="18">
    <location>
        <begin position="328"/>
        <end position="351"/>
    </location>
</feature>
<evidence type="ECO:0000256" key="8">
    <source>
        <dbReference type="ARBA" id="ARBA00023040"/>
    </source>
</evidence>
<dbReference type="InterPro" id="IPR017983">
    <property type="entry name" value="GPCR_2_secretin-like_CS"/>
</dbReference>
<dbReference type="EMBL" id="SOYY01000022">
    <property type="protein sequence ID" value="KAA0705160.1"/>
    <property type="molecule type" value="Genomic_DNA"/>
</dbReference>
<evidence type="ECO:0000259" key="19">
    <source>
        <dbReference type="PROSITE" id="PS50221"/>
    </source>
</evidence>
<feature type="transmembrane region" description="Helical" evidence="18">
    <location>
        <begin position="448"/>
        <end position="477"/>
    </location>
</feature>
<evidence type="ECO:0000256" key="4">
    <source>
        <dbReference type="ARBA" id="ARBA00022553"/>
    </source>
</evidence>
<dbReference type="Pfam" id="PF00002">
    <property type="entry name" value="7tm_2"/>
    <property type="match status" value="1"/>
</dbReference>
<keyword evidence="3" id="KW-1003">Cell membrane</keyword>
<dbReference type="EMBL" id="SOYY01000022">
    <property type="protein sequence ID" value="KAA0704612.1"/>
    <property type="molecule type" value="Genomic_DNA"/>
</dbReference>
<evidence type="ECO:0000256" key="16">
    <source>
        <dbReference type="ARBA" id="ARBA00093560"/>
    </source>
</evidence>
<dbReference type="SMART" id="SM00303">
    <property type="entry name" value="GPS"/>
    <property type="match status" value="1"/>
</dbReference>
<evidence type="ECO:0000256" key="14">
    <source>
        <dbReference type="ARBA" id="ARBA00069918"/>
    </source>
</evidence>